<dbReference type="EnsemblMetazoa" id="PPA39146.1">
    <property type="protein sequence ID" value="PPA39146.1"/>
    <property type="gene ID" value="WBGene00277515"/>
</dbReference>
<dbReference type="PANTHER" id="PTHR22943">
    <property type="entry name" value="7-TRANSMEMBRANE DOMAIN RECEPTOR C.ELEGANS"/>
    <property type="match status" value="1"/>
</dbReference>
<reference evidence="2" key="1">
    <citation type="journal article" date="2008" name="Nat. Genet.">
        <title>The Pristionchus pacificus genome provides a unique perspective on nematode lifestyle and parasitism.</title>
        <authorList>
            <person name="Dieterich C."/>
            <person name="Clifton S.W."/>
            <person name="Schuster L.N."/>
            <person name="Chinwalla A."/>
            <person name="Delehaunty K."/>
            <person name="Dinkelacker I."/>
            <person name="Fulton L."/>
            <person name="Fulton R."/>
            <person name="Godfrey J."/>
            <person name="Minx P."/>
            <person name="Mitreva M."/>
            <person name="Roeseler W."/>
            <person name="Tian H."/>
            <person name="Witte H."/>
            <person name="Yang S.P."/>
            <person name="Wilson R.K."/>
            <person name="Sommer R.J."/>
        </authorList>
    </citation>
    <scope>NUCLEOTIDE SEQUENCE [LARGE SCALE GENOMIC DNA]</scope>
    <source>
        <strain evidence="2">PS312</strain>
    </source>
</reference>
<evidence type="ECO:0000313" key="1">
    <source>
        <dbReference type="EnsemblMetazoa" id="PPA39146.1"/>
    </source>
</evidence>
<reference evidence="1" key="2">
    <citation type="submission" date="2022-06" db="UniProtKB">
        <authorList>
            <consortium name="EnsemblMetazoa"/>
        </authorList>
    </citation>
    <scope>IDENTIFICATION</scope>
    <source>
        <strain evidence="1">PS312</strain>
    </source>
</reference>
<dbReference type="AlphaFoldDB" id="A0A2A6CU07"/>
<dbReference type="PANTHER" id="PTHR22943:SF248">
    <property type="entry name" value="SEVEN TM RECEPTOR"/>
    <property type="match status" value="1"/>
</dbReference>
<keyword evidence="2" id="KW-1185">Reference proteome</keyword>
<sequence>MSRTRKLLIAYGYCIVIICVSAPYSQSFINEKAWEPHVQAVVRQIQNIEPDEPVYAYASTTKEIAENNYRTVMPFVFIGTLPSYVWSYGAFIVTTVVIARALRSHGIKLSKRTMAMQRRFLRMLIIQGLVPLGVTGVPMSIFIGTMILGVSMDRWSILHTAAIHFVPIVQAVVSFAFVRRLKRNSAPSSDNRKEVTEHQQGVVWATSAL</sequence>
<gene>
    <name evidence="1" type="primary">WBGene00277515</name>
</gene>
<organism evidence="1 2">
    <name type="scientific">Pristionchus pacificus</name>
    <name type="common">Parasitic nematode worm</name>
    <dbReference type="NCBI Taxonomy" id="54126"/>
    <lineage>
        <taxon>Eukaryota</taxon>
        <taxon>Metazoa</taxon>
        <taxon>Ecdysozoa</taxon>
        <taxon>Nematoda</taxon>
        <taxon>Chromadorea</taxon>
        <taxon>Rhabditida</taxon>
        <taxon>Rhabditina</taxon>
        <taxon>Diplogasteromorpha</taxon>
        <taxon>Diplogasteroidea</taxon>
        <taxon>Neodiplogasteridae</taxon>
        <taxon>Pristionchus</taxon>
    </lineage>
</organism>
<proteinExistence type="predicted"/>
<dbReference type="InterPro" id="IPR019422">
    <property type="entry name" value="7TM_GPCR_serpentine_rcpt_Srh"/>
</dbReference>
<accession>A0A8R1YVS2</accession>
<accession>A0A2A6CU07</accession>
<dbReference type="Proteomes" id="UP000005239">
    <property type="component" value="Unassembled WGS sequence"/>
</dbReference>
<protein>
    <submittedName>
        <fullName evidence="1">G protein-coupled receptor</fullName>
    </submittedName>
</protein>
<evidence type="ECO:0000313" key="2">
    <source>
        <dbReference type="Proteomes" id="UP000005239"/>
    </source>
</evidence>
<name>A0A2A6CU07_PRIPA</name>
<dbReference type="Pfam" id="PF10318">
    <property type="entry name" value="7TM_GPCR_Srh"/>
    <property type="match status" value="1"/>
</dbReference>